<evidence type="ECO:0000256" key="1">
    <source>
        <dbReference type="ARBA" id="ARBA00008861"/>
    </source>
</evidence>
<dbReference type="InterPro" id="IPR013024">
    <property type="entry name" value="GGCT-like"/>
</dbReference>
<dbReference type="OrthoDB" id="8538589at2"/>
<feature type="active site" description="Proton acceptor" evidence="2">
    <location>
        <position position="74"/>
    </location>
</feature>
<sequence length="120" mass="13677">MSELVFVYGTLKQGCSNHHWMDKAPCLGSASTVAHYALYTIQYPFLYDGQALYPVEGEVYRVSMAGLHKLDILEAHPDDYCRRQIPVRLSDGAVVQAWTYFHPQPTGVLLERGVFEEVRR</sequence>
<evidence type="ECO:0000256" key="2">
    <source>
        <dbReference type="PIRSR" id="PIRSR639126-1"/>
    </source>
</evidence>
<comment type="similarity">
    <text evidence="1 3">Belongs to the gamma-glutamylcyclotransferase family.</text>
</comment>
<dbReference type="Pfam" id="PF06094">
    <property type="entry name" value="GGACT"/>
    <property type="match status" value="1"/>
</dbReference>
<reference evidence="5 6" key="1">
    <citation type="submission" date="2017-04" db="EMBL/GenBank/DDBJ databases">
        <authorList>
            <person name="Afonso C.L."/>
            <person name="Miller P.J."/>
            <person name="Scott M.A."/>
            <person name="Spackman E."/>
            <person name="Goraichik I."/>
            <person name="Dimitrov K.M."/>
            <person name="Suarez D.L."/>
            <person name="Swayne D.E."/>
        </authorList>
    </citation>
    <scope>NUCLEOTIDE SEQUENCE [LARGE SCALE GENOMIC DNA]</scope>
    <source>
        <strain evidence="5 6">DSM 23236</strain>
    </source>
</reference>
<dbReference type="Proteomes" id="UP000192761">
    <property type="component" value="Unassembled WGS sequence"/>
</dbReference>
<dbReference type="GO" id="GO:0061929">
    <property type="term" value="F:gamma-glutamylaminecyclotransferase activity"/>
    <property type="evidence" value="ECO:0007669"/>
    <property type="project" value="InterPro"/>
</dbReference>
<dbReference type="STRING" id="1121001.SAMN02745857_01990"/>
<dbReference type="GO" id="GO:0005829">
    <property type="term" value="C:cytosol"/>
    <property type="evidence" value="ECO:0007669"/>
    <property type="project" value="TreeGrafter"/>
</dbReference>
<evidence type="ECO:0000256" key="3">
    <source>
        <dbReference type="RuleBase" id="RU367036"/>
    </source>
</evidence>
<evidence type="ECO:0000313" key="5">
    <source>
        <dbReference type="EMBL" id="SMC24865.1"/>
    </source>
</evidence>
<keyword evidence="5" id="KW-0808">Transferase</keyword>
<gene>
    <name evidence="5" type="ORF">SAMN02745857_01990</name>
</gene>
<dbReference type="CDD" id="cd06661">
    <property type="entry name" value="GGCT_like"/>
    <property type="match status" value="1"/>
</dbReference>
<keyword evidence="6" id="KW-1185">Reference proteome</keyword>
<name>A0A1W1XLW4_9NEIS</name>
<dbReference type="RefSeq" id="WP_084090647.1">
    <property type="nucleotide sequence ID" value="NZ_FWXD01000010.1"/>
</dbReference>
<dbReference type="PANTHER" id="PTHR12510">
    <property type="entry name" value="TROPONIN C-AKIN-1 PROTEIN"/>
    <property type="match status" value="1"/>
</dbReference>
<dbReference type="EMBL" id="FWXD01000010">
    <property type="protein sequence ID" value="SMC24865.1"/>
    <property type="molecule type" value="Genomic_DNA"/>
</dbReference>
<dbReference type="AlphaFoldDB" id="A0A1W1XLW4"/>
<dbReference type="InterPro" id="IPR009288">
    <property type="entry name" value="AIG2-like_dom"/>
</dbReference>
<proteinExistence type="inferred from homology"/>
<dbReference type="PANTHER" id="PTHR12510:SF4">
    <property type="entry name" value="GAMMA-GLUTAMYLAMINECYCLOTRANSFERASE"/>
    <property type="match status" value="1"/>
</dbReference>
<evidence type="ECO:0000313" key="6">
    <source>
        <dbReference type="Proteomes" id="UP000192761"/>
    </source>
</evidence>
<dbReference type="InterPro" id="IPR036568">
    <property type="entry name" value="GGCT-like_sf"/>
</dbReference>
<accession>A0A1W1XLW4</accession>
<dbReference type="GO" id="GO:0016740">
    <property type="term" value="F:transferase activity"/>
    <property type="evidence" value="ECO:0007669"/>
    <property type="project" value="UniProtKB-KW"/>
</dbReference>
<protein>
    <recommendedName>
        <fullName evidence="3">Gamma-glutamylcyclotransferase family protein</fullName>
    </recommendedName>
</protein>
<dbReference type="Gene3D" id="3.10.490.10">
    <property type="entry name" value="Gamma-glutamyl cyclotransferase-like"/>
    <property type="match status" value="1"/>
</dbReference>
<feature type="domain" description="Gamma-glutamylcyclotransferase AIG2-like" evidence="4">
    <location>
        <begin position="5"/>
        <end position="104"/>
    </location>
</feature>
<organism evidence="5 6">
    <name type="scientific">Andreprevotia lacus DSM 23236</name>
    <dbReference type="NCBI Taxonomy" id="1121001"/>
    <lineage>
        <taxon>Bacteria</taxon>
        <taxon>Pseudomonadati</taxon>
        <taxon>Pseudomonadota</taxon>
        <taxon>Betaproteobacteria</taxon>
        <taxon>Neisseriales</taxon>
        <taxon>Chitinibacteraceae</taxon>
        <taxon>Andreprevotia</taxon>
    </lineage>
</organism>
<dbReference type="InterPro" id="IPR039126">
    <property type="entry name" value="GGACT"/>
</dbReference>
<evidence type="ECO:0000259" key="4">
    <source>
        <dbReference type="Pfam" id="PF06094"/>
    </source>
</evidence>
<dbReference type="SUPFAM" id="SSF110857">
    <property type="entry name" value="Gamma-glutamyl cyclotransferase-like"/>
    <property type="match status" value="1"/>
</dbReference>